<organism evidence="2 3">
    <name type="scientific">Tianweitania populi</name>
    <dbReference type="NCBI Taxonomy" id="1607949"/>
    <lineage>
        <taxon>Bacteria</taxon>
        <taxon>Pseudomonadati</taxon>
        <taxon>Pseudomonadota</taxon>
        <taxon>Alphaproteobacteria</taxon>
        <taxon>Hyphomicrobiales</taxon>
        <taxon>Phyllobacteriaceae</taxon>
        <taxon>Tianweitania</taxon>
    </lineage>
</organism>
<keyword evidence="3" id="KW-1185">Reference proteome</keyword>
<gene>
    <name evidence="2" type="ORF">GCM10016234_07040</name>
</gene>
<protein>
    <submittedName>
        <fullName evidence="2">Uncharacterized protein</fullName>
    </submittedName>
</protein>
<dbReference type="EMBL" id="BMZQ01000001">
    <property type="protein sequence ID" value="GHD07998.1"/>
    <property type="molecule type" value="Genomic_DNA"/>
</dbReference>
<evidence type="ECO:0000313" key="3">
    <source>
        <dbReference type="Proteomes" id="UP000630142"/>
    </source>
</evidence>
<evidence type="ECO:0000256" key="1">
    <source>
        <dbReference type="SAM" id="MobiDB-lite"/>
    </source>
</evidence>
<feature type="region of interest" description="Disordered" evidence="1">
    <location>
        <begin position="1"/>
        <end position="37"/>
    </location>
</feature>
<reference evidence="2" key="2">
    <citation type="submission" date="2020-09" db="EMBL/GenBank/DDBJ databases">
        <authorList>
            <person name="Sun Q."/>
            <person name="Kim S."/>
        </authorList>
    </citation>
    <scope>NUCLEOTIDE SEQUENCE</scope>
    <source>
        <strain evidence="2">KCTC 42249</strain>
    </source>
</reference>
<evidence type="ECO:0000313" key="2">
    <source>
        <dbReference type="EMBL" id="GHD07998.1"/>
    </source>
</evidence>
<dbReference type="AlphaFoldDB" id="A0A8J3GIJ7"/>
<sequence>MKTAHGLEPGSTTFFSSKARAVPVPAKDPQATAAASRNARVAPAGTLRGRLFITDAKVEADMRTAA</sequence>
<dbReference type="Proteomes" id="UP000630142">
    <property type="component" value="Unassembled WGS sequence"/>
</dbReference>
<reference evidence="2" key="1">
    <citation type="journal article" date="2014" name="Int. J. Syst. Evol. Microbiol.">
        <title>Complete genome sequence of Corynebacterium casei LMG S-19264T (=DSM 44701T), isolated from a smear-ripened cheese.</title>
        <authorList>
            <consortium name="US DOE Joint Genome Institute (JGI-PGF)"/>
            <person name="Walter F."/>
            <person name="Albersmeier A."/>
            <person name="Kalinowski J."/>
            <person name="Ruckert C."/>
        </authorList>
    </citation>
    <scope>NUCLEOTIDE SEQUENCE</scope>
    <source>
        <strain evidence="2">KCTC 42249</strain>
    </source>
</reference>
<comment type="caution">
    <text evidence="2">The sequence shown here is derived from an EMBL/GenBank/DDBJ whole genome shotgun (WGS) entry which is preliminary data.</text>
</comment>
<name>A0A8J3GIJ7_9HYPH</name>
<accession>A0A8J3GIJ7</accession>
<proteinExistence type="predicted"/>